<organism evidence="2 3">
    <name type="scientific">Cercospora kikuchii</name>
    <dbReference type="NCBI Taxonomy" id="84275"/>
    <lineage>
        <taxon>Eukaryota</taxon>
        <taxon>Fungi</taxon>
        <taxon>Dikarya</taxon>
        <taxon>Ascomycota</taxon>
        <taxon>Pezizomycotina</taxon>
        <taxon>Dothideomycetes</taxon>
        <taxon>Dothideomycetidae</taxon>
        <taxon>Mycosphaerellales</taxon>
        <taxon>Mycosphaerellaceae</taxon>
        <taxon>Cercospora</taxon>
    </lineage>
</organism>
<protein>
    <submittedName>
        <fullName evidence="2">Uncharacterized protein</fullName>
    </submittedName>
</protein>
<dbReference type="Proteomes" id="UP000825890">
    <property type="component" value="Unassembled WGS sequence"/>
</dbReference>
<evidence type="ECO:0000313" key="2">
    <source>
        <dbReference type="EMBL" id="GIZ37821.1"/>
    </source>
</evidence>
<sequence>MATNNFTLQHPDIHVELRDSSLAYKEYFVLDSLPHETPFFDLGRSGYPIVNIGERFCRWCSAHWSGRVKLCGSSHVSRTELLKHIEKHHGLSRQDRPPIKMNRNRAMCLEADEFYRTVMNHGAPPVYRKDLLREQSEEETRLQEEGFVPRGTSTAVALRNNSVVTQPEPNVAADLESELRVVDAEIVVEELRVNRLEAEETLAETRLRKVRLECRQASMRKQRDL</sequence>
<proteinExistence type="predicted"/>
<feature type="coiled-coil region" evidence="1">
    <location>
        <begin position="181"/>
        <end position="215"/>
    </location>
</feature>
<dbReference type="AlphaFoldDB" id="A0A9P3CAD7"/>
<keyword evidence="3" id="KW-1185">Reference proteome</keyword>
<dbReference type="RefSeq" id="XP_044652308.1">
    <property type="nucleotide sequence ID" value="XM_044796373.1"/>
</dbReference>
<evidence type="ECO:0000256" key="1">
    <source>
        <dbReference type="SAM" id="Coils"/>
    </source>
</evidence>
<evidence type="ECO:0000313" key="3">
    <source>
        <dbReference type="Proteomes" id="UP000825890"/>
    </source>
</evidence>
<dbReference type="EMBL" id="BOLY01000001">
    <property type="protein sequence ID" value="GIZ37821.1"/>
    <property type="molecule type" value="Genomic_DNA"/>
</dbReference>
<reference evidence="2 3" key="1">
    <citation type="submission" date="2021-01" db="EMBL/GenBank/DDBJ databases">
        <title>Cercospora kikuchii MAFF 305040 whole genome shotgun sequence.</title>
        <authorList>
            <person name="Kashiwa T."/>
            <person name="Suzuki T."/>
        </authorList>
    </citation>
    <scope>NUCLEOTIDE SEQUENCE [LARGE SCALE GENOMIC DNA]</scope>
    <source>
        <strain evidence="2 3">MAFF 305040</strain>
    </source>
</reference>
<name>A0A9P3CAD7_9PEZI</name>
<keyword evidence="1" id="KW-0175">Coiled coil</keyword>
<gene>
    <name evidence="2" type="ORF">CKM354_000125400</name>
</gene>
<accession>A0A9P3CAD7</accession>
<dbReference type="OrthoDB" id="3648865at2759"/>
<comment type="caution">
    <text evidence="2">The sequence shown here is derived from an EMBL/GenBank/DDBJ whole genome shotgun (WGS) entry which is preliminary data.</text>
</comment>
<dbReference type="GeneID" id="68286829"/>